<keyword evidence="1" id="KW-0732">Signal</keyword>
<accession>A0A3T0T026</accession>
<organism evidence="3 4">
    <name type="scientific">Rathayibacter festucae DSM 15932</name>
    <dbReference type="NCBI Taxonomy" id="1328866"/>
    <lineage>
        <taxon>Bacteria</taxon>
        <taxon>Bacillati</taxon>
        <taxon>Actinomycetota</taxon>
        <taxon>Actinomycetes</taxon>
        <taxon>Micrococcales</taxon>
        <taxon>Microbacteriaceae</taxon>
        <taxon>Rathayibacter</taxon>
    </lineage>
</organism>
<dbReference type="EMBL" id="CP028137">
    <property type="protein sequence ID" value="AZZ51909.1"/>
    <property type="molecule type" value="Genomic_DNA"/>
</dbReference>
<gene>
    <name evidence="3" type="ORF">C1I64_07490</name>
</gene>
<evidence type="ECO:0000256" key="1">
    <source>
        <dbReference type="SAM" id="SignalP"/>
    </source>
</evidence>
<name>A0A3T0T026_9MICO</name>
<evidence type="ECO:0000259" key="2">
    <source>
        <dbReference type="Pfam" id="PF03724"/>
    </source>
</evidence>
<reference evidence="3 4" key="1">
    <citation type="submission" date="2018-03" db="EMBL/GenBank/DDBJ databases">
        <title>Bacteriophage NCPPB3778 and a type I-E CRISPR drive the evolution of the US Biological Select Agent, Rathayibacter toxicus.</title>
        <authorList>
            <person name="Davis E.W.II."/>
            <person name="Tabima J.F."/>
            <person name="Weisberg A.J."/>
            <person name="Dantas Lopes L."/>
            <person name="Wiseman M.S."/>
            <person name="Wiseman M.S."/>
            <person name="Pupko T."/>
            <person name="Belcher M.S."/>
            <person name="Sechler A.J."/>
            <person name="Tancos M.A."/>
            <person name="Schroeder B.K."/>
            <person name="Murray T.D."/>
            <person name="Luster D.G."/>
            <person name="Schneider W.L."/>
            <person name="Rogers E."/>
            <person name="Andreote F.D."/>
            <person name="Grunwald N.J."/>
            <person name="Putnam M.L."/>
            <person name="Chang J.H."/>
        </authorList>
    </citation>
    <scope>NUCLEOTIDE SEQUENCE [LARGE SCALE GENOMIC DNA]</scope>
    <source>
        <strain evidence="3 4">DSM 15932</strain>
    </source>
</reference>
<dbReference type="PROSITE" id="PS51257">
    <property type="entry name" value="PROKAR_LIPOPROTEIN"/>
    <property type="match status" value="1"/>
</dbReference>
<dbReference type="RefSeq" id="WP_127886791.1">
    <property type="nucleotide sequence ID" value="NZ_CP028137.1"/>
</dbReference>
<dbReference type="InterPro" id="IPR038670">
    <property type="entry name" value="HslJ-like_sf"/>
</dbReference>
<evidence type="ECO:0000313" key="3">
    <source>
        <dbReference type="EMBL" id="AZZ51909.1"/>
    </source>
</evidence>
<proteinExistence type="predicted"/>
<feature type="domain" description="DUF306" evidence="2">
    <location>
        <begin position="57"/>
        <end position="145"/>
    </location>
</feature>
<dbReference type="InterPro" id="IPR005184">
    <property type="entry name" value="DUF306_Meta_HslJ"/>
</dbReference>
<feature type="chain" id="PRO_5019542966" description="DUF306 domain-containing protein" evidence="1">
    <location>
        <begin position="26"/>
        <end position="152"/>
    </location>
</feature>
<dbReference type="AlphaFoldDB" id="A0A3T0T026"/>
<sequence>MSLRRRLAVLLLAPAIAVGVTSCTAEENEPLPTATPVQELDLGTYRSISLTSTSEYEFTDPSDSLTMWIHDEAGDRLSIDAPCNTMGGPFDLSDSVVTIGYISTSLVGCEPPGDTLDKWVGSILSDPLTVTRSGADLTFRNSWGEMVFTPGE</sequence>
<dbReference type="Proteomes" id="UP000285317">
    <property type="component" value="Chromosome"/>
</dbReference>
<dbReference type="KEGG" id="rfs:C1I64_07490"/>
<dbReference type="Pfam" id="PF03724">
    <property type="entry name" value="META"/>
    <property type="match status" value="1"/>
</dbReference>
<dbReference type="Gene3D" id="2.40.128.270">
    <property type="match status" value="1"/>
</dbReference>
<evidence type="ECO:0000313" key="4">
    <source>
        <dbReference type="Proteomes" id="UP000285317"/>
    </source>
</evidence>
<protein>
    <recommendedName>
        <fullName evidence="2">DUF306 domain-containing protein</fullName>
    </recommendedName>
</protein>
<feature type="signal peptide" evidence="1">
    <location>
        <begin position="1"/>
        <end position="25"/>
    </location>
</feature>